<protein>
    <recommendedName>
        <fullName evidence="1">Endonuclease GajA/Old nuclease/RecF-like AAA domain-containing protein</fullName>
    </recommendedName>
</protein>
<gene>
    <name evidence="2" type="ORF">AMQ84_20740</name>
</gene>
<dbReference type="AlphaFoldDB" id="A0A132TTL6"/>
<reference evidence="2 3" key="1">
    <citation type="submission" date="2015-08" db="EMBL/GenBank/DDBJ databases">
        <title>Genomes of Paenibacillus riograndensis.</title>
        <authorList>
            <person name="Sant'Anna F.H."/>
            <person name="Souza R."/>
            <person name="Ambrosini A."/>
            <person name="Bach E."/>
            <person name="Fernandes G."/>
            <person name="Balsanelli E."/>
            <person name="Baura V.A."/>
            <person name="Pedrosa F.O."/>
            <person name="Souza E.M."/>
            <person name="Passaglia L."/>
        </authorList>
    </citation>
    <scope>NUCLEOTIDE SEQUENCE [LARGE SCALE GENOMIC DNA]</scope>
    <source>
        <strain evidence="2 3">CAS34</strain>
    </source>
</reference>
<dbReference type="PANTHER" id="PTHR43581:SF4">
    <property type="entry name" value="ATP_GTP PHOSPHATASE"/>
    <property type="match status" value="1"/>
</dbReference>
<sequence length="636" mass="74127">MKLTEVTIENFRSIENATISFDPQCRVLVGKNEVGKTNILKALMTLNPDTPITQIDLREGLPEEEIVEKGEVNFIFTLEPNDKNAILNLIKDSVLAVKTNFNNMLIKNNKNTSLEKYFLDHFNEGLLCVNIPSGKRYETYWDISVEYEILTHWKRPKKGTQYSIIVDEAQVSLANYQFINIREHPEVPLDYLEDVTLDYINECLGSKVSQFVKANKPEALLWSYDDKYLLPSSIELSSFRSNPDYCLPLKSMFELAGVSKITEQIDQATSKNKVGFRNLLDRVAKRTTDHFRNVWSEYNNVEFVLSPNGQYIDAGIKDNFNSFELSQRSDGFKRFVCFLLFISAKVESEKMRNTLLLFDEPDLALHPSGQKYLREEMFKISKNNYIVYSTHSIFMIDKEEISRHLIVEKKQEKTNIKQVDESNFVDEEVIFNALGFSVFETLKNNNLIFEGWKDKSLFNLALTRVPERYKEIKRLKQFGMCHARGVKDIKHIANILELAGRNYIIISDNDNPAREKQEEFVDLRKNGKWKRYDELANGENIRTVEDFIKPSCFVKAIDKLRLEHLSLPLTTEDSFIKSSKTILLVLEDELRNVITDRDERRRMIENIKNEAFDNLSLKDIKESYYQMIFNLHNEIS</sequence>
<dbReference type="EMBL" id="LIRB01000139">
    <property type="protein sequence ID" value="KWX74426.1"/>
    <property type="molecule type" value="Genomic_DNA"/>
</dbReference>
<name>A0A132TTL6_9BACL</name>
<dbReference type="Gene3D" id="3.40.50.300">
    <property type="entry name" value="P-loop containing nucleotide triphosphate hydrolases"/>
    <property type="match status" value="1"/>
</dbReference>
<proteinExistence type="predicted"/>
<dbReference type="PANTHER" id="PTHR43581">
    <property type="entry name" value="ATP/GTP PHOSPHATASE"/>
    <property type="match status" value="1"/>
</dbReference>
<dbReference type="InterPro" id="IPR027417">
    <property type="entry name" value="P-loop_NTPase"/>
</dbReference>
<evidence type="ECO:0000259" key="1">
    <source>
        <dbReference type="Pfam" id="PF13175"/>
    </source>
</evidence>
<evidence type="ECO:0000313" key="2">
    <source>
        <dbReference type="EMBL" id="KWX74426.1"/>
    </source>
</evidence>
<feature type="domain" description="Endonuclease GajA/Old nuclease/RecF-like AAA" evidence="1">
    <location>
        <begin position="1"/>
        <end position="396"/>
    </location>
</feature>
<comment type="caution">
    <text evidence="2">The sequence shown here is derived from an EMBL/GenBank/DDBJ whole genome shotgun (WGS) entry which is preliminary data.</text>
</comment>
<organism evidence="2 3">
    <name type="scientific">Paenibacillus riograndensis</name>
    <dbReference type="NCBI Taxonomy" id="483937"/>
    <lineage>
        <taxon>Bacteria</taxon>
        <taxon>Bacillati</taxon>
        <taxon>Bacillota</taxon>
        <taxon>Bacilli</taxon>
        <taxon>Bacillales</taxon>
        <taxon>Paenibacillaceae</taxon>
        <taxon>Paenibacillus</taxon>
        <taxon>Paenibacillus sonchi group</taxon>
    </lineage>
</organism>
<keyword evidence="3" id="KW-1185">Reference proteome</keyword>
<dbReference type="InterPro" id="IPR041685">
    <property type="entry name" value="AAA_GajA/Old/RecF-like"/>
</dbReference>
<dbReference type="SUPFAM" id="SSF52540">
    <property type="entry name" value="P-loop containing nucleoside triphosphate hydrolases"/>
    <property type="match status" value="1"/>
</dbReference>
<dbReference type="Pfam" id="PF13175">
    <property type="entry name" value="AAA_15"/>
    <property type="match status" value="1"/>
</dbReference>
<dbReference type="RefSeq" id="WP_060861899.1">
    <property type="nucleotide sequence ID" value="NZ_LIRB01000139.1"/>
</dbReference>
<dbReference type="PATRIC" id="fig|483937.3.peg.604"/>
<evidence type="ECO:0000313" key="3">
    <source>
        <dbReference type="Proteomes" id="UP000070475"/>
    </source>
</evidence>
<accession>A0A132TTL6</accession>
<dbReference type="InterPro" id="IPR051396">
    <property type="entry name" value="Bact_Antivir_Def_Nuclease"/>
</dbReference>
<dbReference type="Proteomes" id="UP000070475">
    <property type="component" value="Unassembled WGS sequence"/>
</dbReference>
<dbReference type="OrthoDB" id="9810873at2"/>